<evidence type="ECO:0000259" key="5">
    <source>
        <dbReference type="Pfam" id="PF12945"/>
    </source>
</evidence>
<keyword evidence="3" id="KW-0975">Bacterial flagellum</keyword>
<accession>A0A323TI18</accession>
<reference evidence="6 7" key="1">
    <citation type="submission" date="2017-10" db="EMBL/GenBank/DDBJ databases">
        <title>Bacillus sp. nov., a halophilic bacterium isolated from a Keqin Lake.</title>
        <authorList>
            <person name="Wang H."/>
        </authorList>
    </citation>
    <scope>NUCLEOTIDE SEQUENCE [LARGE SCALE GENOMIC DNA]</scope>
    <source>
        <strain evidence="6 7">KQ-12</strain>
    </source>
</reference>
<dbReference type="Pfam" id="PF07238">
    <property type="entry name" value="PilZ"/>
    <property type="match status" value="1"/>
</dbReference>
<keyword evidence="2" id="KW-0547">Nucleotide-binding</keyword>
<evidence type="ECO:0000313" key="6">
    <source>
        <dbReference type="EMBL" id="PYZ94488.1"/>
    </source>
</evidence>
<dbReference type="Gene3D" id="2.30.110.10">
    <property type="entry name" value="Electron Transport, Fmn-binding Protein, Chain A"/>
    <property type="match status" value="1"/>
</dbReference>
<protein>
    <submittedName>
        <fullName evidence="6">Pilus assembly protein PilZ</fullName>
    </submittedName>
</protein>
<dbReference type="OrthoDB" id="1951449at2"/>
<proteinExistence type="predicted"/>
<dbReference type="RefSeq" id="WP_110608121.1">
    <property type="nucleotide sequence ID" value="NZ_PDOD01000001.1"/>
</dbReference>
<name>A0A323TI18_9BACI</name>
<dbReference type="GO" id="GO:0035438">
    <property type="term" value="F:cyclic-di-GMP binding"/>
    <property type="evidence" value="ECO:0007669"/>
    <property type="project" value="InterPro"/>
</dbReference>
<dbReference type="SUPFAM" id="SSF141371">
    <property type="entry name" value="PilZ domain-like"/>
    <property type="match status" value="2"/>
</dbReference>
<evidence type="ECO:0000256" key="3">
    <source>
        <dbReference type="ARBA" id="ARBA00023143"/>
    </source>
</evidence>
<dbReference type="Proteomes" id="UP000248214">
    <property type="component" value="Unassembled WGS sequence"/>
</dbReference>
<comment type="caution">
    <text evidence="6">The sequence shown here is derived from an EMBL/GenBank/DDBJ whole genome shotgun (WGS) entry which is preliminary data.</text>
</comment>
<sequence length="220" mass="25766">MIKVGNTIHLELKSSDEEKRRYKSKILDYNESKIFIDYPVDKKTKKPHFFLEGTQFRVWFMGNDKAIYLFESEVLGKDVKKFPMLVLKDPGVSDYVRIQRRQYVRVDTTIDVAVHCLNNKCKPFTTVTADVSGGGMALVLPEQHSVEEKDVIKTWLALPYQSGEMIYLEVKAKTIRILKDRGRLKGSFEFVDLDDIERQKIVRYCFERQLTLKKKEKAFK</sequence>
<dbReference type="InterPro" id="IPR009926">
    <property type="entry name" value="T3SS_YcgR_PilZN"/>
</dbReference>
<gene>
    <name evidence="6" type="ORF">CR194_02860</name>
</gene>
<evidence type="ECO:0000313" key="7">
    <source>
        <dbReference type="Proteomes" id="UP000248214"/>
    </source>
</evidence>
<dbReference type="Gene3D" id="2.40.10.220">
    <property type="entry name" value="predicted glycosyltransferase like domains"/>
    <property type="match status" value="1"/>
</dbReference>
<keyword evidence="7" id="KW-1185">Reference proteome</keyword>
<feature type="domain" description="PilZ" evidence="4">
    <location>
        <begin position="99"/>
        <end position="207"/>
    </location>
</feature>
<evidence type="ECO:0000259" key="4">
    <source>
        <dbReference type="Pfam" id="PF07238"/>
    </source>
</evidence>
<evidence type="ECO:0000256" key="2">
    <source>
        <dbReference type="ARBA" id="ARBA00022741"/>
    </source>
</evidence>
<dbReference type="InterPro" id="IPR012349">
    <property type="entry name" value="Split_barrel_FMN-bd"/>
</dbReference>
<dbReference type="InterPro" id="IPR009875">
    <property type="entry name" value="PilZ_domain"/>
</dbReference>
<dbReference type="AlphaFoldDB" id="A0A323TI18"/>
<dbReference type="Pfam" id="PF12945">
    <property type="entry name" value="PilZNR"/>
    <property type="match status" value="1"/>
</dbReference>
<organism evidence="6 7">
    <name type="scientific">Salipaludibacillus keqinensis</name>
    <dbReference type="NCBI Taxonomy" id="2045207"/>
    <lineage>
        <taxon>Bacteria</taxon>
        <taxon>Bacillati</taxon>
        <taxon>Bacillota</taxon>
        <taxon>Bacilli</taxon>
        <taxon>Bacillales</taxon>
        <taxon>Bacillaceae</taxon>
    </lineage>
</organism>
<feature type="domain" description="Type III secretion system flagellar brake protein YcgR PilZN" evidence="5">
    <location>
        <begin position="3"/>
        <end position="90"/>
    </location>
</feature>
<dbReference type="EMBL" id="PDOD01000001">
    <property type="protein sequence ID" value="PYZ94488.1"/>
    <property type="molecule type" value="Genomic_DNA"/>
</dbReference>
<evidence type="ECO:0000256" key="1">
    <source>
        <dbReference type="ARBA" id="ARBA00022636"/>
    </source>
</evidence>
<keyword evidence="1" id="KW-0973">c-di-GMP</keyword>